<protein>
    <submittedName>
        <fullName evidence="1">Uncharacterized protein</fullName>
    </submittedName>
</protein>
<evidence type="ECO:0000313" key="1">
    <source>
        <dbReference type="EMBL" id="DAE02555.1"/>
    </source>
</evidence>
<proteinExistence type="predicted"/>
<organism evidence="1">
    <name type="scientific">Siphoviridae sp. ctmYS12</name>
    <dbReference type="NCBI Taxonomy" id="2825652"/>
    <lineage>
        <taxon>Viruses</taxon>
        <taxon>Duplodnaviria</taxon>
        <taxon>Heunggongvirae</taxon>
        <taxon>Uroviricota</taxon>
        <taxon>Caudoviricetes</taxon>
    </lineage>
</organism>
<name>A0A8S5P808_9CAUD</name>
<sequence>MQILICPGNFNCVVGDLMTELKDQLSIVYPRIIYTKHTIYIRPDIEIRFVPPFAQFVRGRHPDYFWTDSLDADTYFKHRHGVKELKTFSEVVHVVLEECMNKIKESNYGRIKS</sequence>
<reference evidence="1" key="1">
    <citation type="journal article" date="2021" name="Proc. Natl. Acad. Sci. U.S.A.">
        <title>A Catalog of Tens of Thousands of Viruses from Human Metagenomes Reveals Hidden Associations with Chronic Diseases.</title>
        <authorList>
            <person name="Tisza M.J."/>
            <person name="Buck C.B."/>
        </authorList>
    </citation>
    <scope>NUCLEOTIDE SEQUENCE</scope>
    <source>
        <strain evidence="1">CtmYS12</strain>
    </source>
</reference>
<accession>A0A8S5P808</accession>
<dbReference type="EMBL" id="BK015347">
    <property type="protein sequence ID" value="DAE02555.1"/>
    <property type="molecule type" value="Genomic_DNA"/>
</dbReference>